<dbReference type="Proteomes" id="UP000005808">
    <property type="component" value="Unassembled WGS sequence"/>
</dbReference>
<name>H1SIA0_9BURK</name>
<dbReference type="PATRIC" id="fig|1127483.3.peg.8160"/>
<evidence type="ECO:0000313" key="1">
    <source>
        <dbReference type="EMBL" id="EHP37751.1"/>
    </source>
</evidence>
<protein>
    <submittedName>
        <fullName evidence="1">LysR family transcriptional regulator</fullName>
    </submittedName>
</protein>
<dbReference type="SUPFAM" id="SSF53850">
    <property type="entry name" value="Periplasmic binding protein-like II"/>
    <property type="match status" value="1"/>
</dbReference>
<reference evidence="1 2" key="1">
    <citation type="journal article" date="2012" name="J. Bacteriol.">
        <title>De Novo Genome Project of Cupriavidus basilensis OR16.</title>
        <authorList>
            <person name="Cserhati M."/>
            <person name="Kriszt B."/>
            <person name="Szoboszlay S."/>
            <person name="Toth A."/>
            <person name="Szabo I."/>
            <person name="Tancsics A."/>
            <person name="Nagy I."/>
            <person name="Horvath B."/>
            <person name="Nagy I."/>
            <person name="Kukolya J."/>
        </authorList>
    </citation>
    <scope>NUCLEOTIDE SEQUENCE [LARGE SCALE GENOMIC DNA]</scope>
    <source>
        <strain evidence="1 2">OR16</strain>
    </source>
</reference>
<organism evidence="1 2">
    <name type="scientific">Cupriavidus basilensis OR16</name>
    <dbReference type="NCBI Taxonomy" id="1127483"/>
    <lineage>
        <taxon>Bacteria</taxon>
        <taxon>Pseudomonadati</taxon>
        <taxon>Pseudomonadota</taxon>
        <taxon>Betaproteobacteria</taxon>
        <taxon>Burkholderiales</taxon>
        <taxon>Burkholderiaceae</taxon>
        <taxon>Cupriavidus</taxon>
    </lineage>
</organism>
<gene>
    <name evidence="1" type="ORF">OR16_41094</name>
</gene>
<evidence type="ECO:0000313" key="2">
    <source>
        <dbReference type="Proteomes" id="UP000005808"/>
    </source>
</evidence>
<dbReference type="EMBL" id="AHJE01000193">
    <property type="protein sequence ID" value="EHP37751.1"/>
    <property type="molecule type" value="Genomic_DNA"/>
</dbReference>
<proteinExistence type="predicted"/>
<accession>H1SIA0</accession>
<dbReference type="Gene3D" id="3.40.190.290">
    <property type="match status" value="1"/>
</dbReference>
<dbReference type="RefSeq" id="WP_006164476.1">
    <property type="nucleotide sequence ID" value="NZ_AHJE01000193.1"/>
</dbReference>
<comment type="caution">
    <text evidence="1">The sequence shown here is derived from an EMBL/GenBank/DDBJ whole genome shotgun (WGS) entry which is preliminary data.</text>
</comment>
<sequence>MRPVAVATPASPEALAGHGIAFESGFDVAADVSAGRLVLLFPEWYQDSVPPQLVFLRSRFPSYRQRRLIEFLQARFAAFDADYPLPG</sequence>
<dbReference type="OrthoDB" id="9786526at2"/>
<dbReference type="AlphaFoldDB" id="H1SIA0"/>